<dbReference type="Pfam" id="PF00817">
    <property type="entry name" value="IMS"/>
    <property type="match status" value="1"/>
</dbReference>
<evidence type="ECO:0000256" key="8">
    <source>
        <dbReference type="ARBA" id="ARBA00022723"/>
    </source>
</evidence>
<evidence type="ECO:0000256" key="7">
    <source>
        <dbReference type="ARBA" id="ARBA00022705"/>
    </source>
</evidence>
<dbReference type="CDD" id="cd03586">
    <property type="entry name" value="PolY_Pol_IV_kappa"/>
    <property type="match status" value="1"/>
</dbReference>
<keyword evidence="13 15" id="KW-0234">DNA repair</keyword>
<reference evidence="17 18" key="1">
    <citation type="submission" date="2023-11" db="EMBL/GenBank/DDBJ databases">
        <title>Peredibacter starrii A3.12.</title>
        <authorList>
            <person name="Mitchell R.J."/>
        </authorList>
    </citation>
    <scope>NUCLEOTIDE SEQUENCE [LARGE SCALE GENOMIC DNA]</scope>
    <source>
        <strain evidence="17 18">A3.12</strain>
    </source>
</reference>
<dbReference type="EC" id="2.7.7.7" evidence="15"/>
<evidence type="ECO:0000256" key="15">
    <source>
        <dbReference type="HAMAP-Rule" id="MF_01113"/>
    </source>
</evidence>
<evidence type="ECO:0000256" key="12">
    <source>
        <dbReference type="ARBA" id="ARBA00023125"/>
    </source>
</evidence>
<dbReference type="FunFam" id="1.10.150.20:FF:000019">
    <property type="entry name" value="DNA polymerase IV"/>
    <property type="match status" value="1"/>
</dbReference>
<feature type="binding site" evidence="15">
    <location>
        <position position="8"/>
    </location>
    <ligand>
        <name>Mg(2+)</name>
        <dbReference type="ChEBI" id="CHEBI:18420"/>
    </ligand>
</feature>
<sequence length="356" mass="41139">MRKIIHIDMDAFFAAVEMRDNPALRNVPMAVGGSSDRRGVISTSNYEARKYGVRSAMPTKTALKLCPHLVLVRGRMSKYKEASDIVFEIFHEYTDLVQGLSLDEAYLDVTDCDMFQNSATWIAQDIRKKIYERTGGLTASAGIAPNKLIAKIASDYRKPNGQFTVAPKDIEDFMKTIPIERIHGIGKVTAKHMHEMGIKTCLDMQGYTRSELIYHFGKFGDALFDYCRGHDEREVETEYERKSLGTEETFSKDISNFDEMKIHLVRMVEEVKNDLAHYEDRTVKNLHVKIKYFDFKQTTIERQMPFNEESFVYLLEERWAQDPRPVRLLGVGVKFEEEKVMDENNYQLSLLTEPKL</sequence>
<comment type="similarity">
    <text evidence="2 15">Belongs to the DNA polymerase type-Y family.</text>
</comment>
<accession>A0AAX4HN46</accession>
<keyword evidence="9 15" id="KW-0227">DNA damage</keyword>
<dbReference type="KEGG" id="psti:SOO65_18080"/>
<feature type="site" description="Substrate discrimination" evidence="15">
    <location>
        <position position="13"/>
    </location>
</feature>
<dbReference type="SUPFAM" id="SSF100879">
    <property type="entry name" value="Lesion bypass DNA polymerase (Y-family), little finger domain"/>
    <property type="match status" value="1"/>
</dbReference>
<dbReference type="GO" id="GO:0009432">
    <property type="term" value="P:SOS response"/>
    <property type="evidence" value="ECO:0007669"/>
    <property type="project" value="TreeGrafter"/>
</dbReference>
<dbReference type="Pfam" id="PF11799">
    <property type="entry name" value="IMS_C"/>
    <property type="match status" value="1"/>
</dbReference>
<comment type="catalytic activity">
    <reaction evidence="14 15">
        <text>DNA(n) + a 2'-deoxyribonucleoside 5'-triphosphate = DNA(n+1) + diphosphate</text>
        <dbReference type="Rhea" id="RHEA:22508"/>
        <dbReference type="Rhea" id="RHEA-COMP:17339"/>
        <dbReference type="Rhea" id="RHEA-COMP:17340"/>
        <dbReference type="ChEBI" id="CHEBI:33019"/>
        <dbReference type="ChEBI" id="CHEBI:61560"/>
        <dbReference type="ChEBI" id="CHEBI:173112"/>
        <dbReference type="EC" id="2.7.7.7"/>
    </reaction>
</comment>
<dbReference type="InterPro" id="IPR043128">
    <property type="entry name" value="Rev_trsase/Diguanyl_cyclase"/>
</dbReference>
<dbReference type="Gene3D" id="3.30.1490.100">
    <property type="entry name" value="DNA polymerase, Y-family, little finger domain"/>
    <property type="match status" value="1"/>
</dbReference>
<evidence type="ECO:0000256" key="3">
    <source>
        <dbReference type="ARBA" id="ARBA00022457"/>
    </source>
</evidence>
<evidence type="ECO:0000256" key="11">
    <source>
        <dbReference type="ARBA" id="ARBA00022932"/>
    </source>
</evidence>
<feature type="binding site" evidence="15">
    <location>
        <position position="103"/>
    </location>
    <ligand>
        <name>Mg(2+)</name>
        <dbReference type="ChEBI" id="CHEBI:18420"/>
    </ligand>
</feature>
<dbReference type="AlphaFoldDB" id="A0AAX4HN46"/>
<keyword evidence="7 15" id="KW-0235">DNA replication</keyword>
<dbReference type="InterPro" id="IPR001126">
    <property type="entry name" value="UmuC"/>
</dbReference>
<comment type="subcellular location">
    <subcellularLocation>
        <location evidence="1 15">Cytoplasm</location>
    </subcellularLocation>
</comment>
<evidence type="ECO:0000256" key="9">
    <source>
        <dbReference type="ARBA" id="ARBA00022763"/>
    </source>
</evidence>
<organism evidence="17 18">
    <name type="scientific">Peredibacter starrii</name>
    <dbReference type="NCBI Taxonomy" id="28202"/>
    <lineage>
        <taxon>Bacteria</taxon>
        <taxon>Pseudomonadati</taxon>
        <taxon>Bdellovibrionota</taxon>
        <taxon>Bacteriovoracia</taxon>
        <taxon>Bacteriovoracales</taxon>
        <taxon>Bacteriovoracaceae</taxon>
        <taxon>Peredibacter</taxon>
    </lineage>
</organism>
<dbReference type="Gene3D" id="1.10.150.20">
    <property type="entry name" value="5' to 3' exonuclease, C-terminal subdomain"/>
    <property type="match status" value="1"/>
</dbReference>
<keyword evidence="5 15" id="KW-0808">Transferase</keyword>
<dbReference type="GO" id="GO:0005829">
    <property type="term" value="C:cytosol"/>
    <property type="evidence" value="ECO:0007669"/>
    <property type="project" value="TreeGrafter"/>
</dbReference>
<comment type="function">
    <text evidence="15">Poorly processive, error-prone DNA polymerase involved in untargeted mutagenesis. Copies undamaged DNA at stalled replication forks, which arise in vivo from mismatched or misaligned primer ends. These misaligned primers can be extended by PolIV. Exhibits no 3'-5' exonuclease (proofreading) activity. May be involved in translesional synthesis, in conjunction with the beta clamp from PolIII.</text>
</comment>
<evidence type="ECO:0000256" key="1">
    <source>
        <dbReference type="ARBA" id="ARBA00004496"/>
    </source>
</evidence>
<comment type="cofactor">
    <cofactor evidence="15">
        <name>Mg(2+)</name>
        <dbReference type="ChEBI" id="CHEBI:18420"/>
    </cofactor>
    <text evidence="15">Binds 2 magnesium ions per subunit.</text>
</comment>
<dbReference type="Proteomes" id="UP001324634">
    <property type="component" value="Chromosome"/>
</dbReference>
<evidence type="ECO:0000256" key="4">
    <source>
        <dbReference type="ARBA" id="ARBA00022490"/>
    </source>
</evidence>
<dbReference type="GO" id="GO:0003887">
    <property type="term" value="F:DNA-directed DNA polymerase activity"/>
    <property type="evidence" value="ECO:0007669"/>
    <property type="project" value="UniProtKB-UniRule"/>
</dbReference>
<evidence type="ECO:0000313" key="17">
    <source>
        <dbReference type="EMBL" id="WPU64605.1"/>
    </source>
</evidence>
<keyword evidence="8 15" id="KW-0479">Metal-binding</keyword>
<dbReference type="GO" id="GO:0000287">
    <property type="term" value="F:magnesium ion binding"/>
    <property type="evidence" value="ECO:0007669"/>
    <property type="project" value="UniProtKB-UniRule"/>
</dbReference>
<dbReference type="GO" id="GO:0006281">
    <property type="term" value="P:DNA repair"/>
    <property type="evidence" value="ECO:0007669"/>
    <property type="project" value="UniProtKB-UniRule"/>
</dbReference>
<evidence type="ECO:0000256" key="5">
    <source>
        <dbReference type="ARBA" id="ARBA00022679"/>
    </source>
</evidence>
<name>A0AAX4HN46_9BACT</name>
<dbReference type="InterPro" id="IPR043502">
    <property type="entry name" value="DNA/RNA_pol_sf"/>
</dbReference>
<dbReference type="GO" id="GO:0003684">
    <property type="term" value="F:damaged DNA binding"/>
    <property type="evidence" value="ECO:0007669"/>
    <property type="project" value="InterPro"/>
</dbReference>
<dbReference type="InterPro" id="IPR050116">
    <property type="entry name" value="DNA_polymerase-Y"/>
</dbReference>
<evidence type="ECO:0000256" key="13">
    <source>
        <dbReference type="ARBA" id="ARBA00023204"/>
    </source>
</evidence>
<keyword evidence="11 15" id="KW-0239">DNA-directed DNA polymerase</keyword>
<dbReference type="PANTHER" id="PTHR11076">
    <property type="entry name" value="DNA REPAIR POLYMERASE UMUC / TRANSFERASE FAMILY MEMBER"/>
    <property type="match status" value="1"/>
</dbReference>
<dbReference type="PANTHER" id="PTHR11076:SF33">
    <property type="entry name" value="DNA POLYMERASE KAPPA"/>
    <property type="match status" value="1"/>
</dbReference>
<dbReference type="NCBIfam" id="NF002677">
    <property type="entry name" value="PRK02406.1"/>
    <property type="match status" value="1"/>
</dbReference>
<evidence type="ECO:0000259" key="16">
    <source>
        <dbReference type="PROSITE" id="PS50173"/>
    </source>
</evidence>
<dbReference type="GO" id="GO:0042276">
    <property type="term" value="P:error-prone translesion synthesis"/>
    <property type="evidence" value="ECO:0007669"/>
    <property type="project" value="TreeGrafter"/>
</dbReference>
<feature type="domain" description="UmuC" evidence="16">
    <location>
        <begin position="4"/>
        <end position="186"/>
    </location>
</feature>
<dbReference type="RefSeq" id="WP_321393697.1">
    <property type="nucleotide sequence ID" value="NZ_CP139487.1"/>
</dbReference>
<keyword evidence="10 15" id="KW-0460">Magnesium</keyword>
<keyword evidence="6 15" id="KW-0548">Nucleotidyltransferase</keyword>
<dbReference type="InterPro" id="IPR036775">
    <property type="entry name" value="DNA_pol_Y-fam_lit_finger_sf"/>
</dbReference>
<evidence type="ECO:0000256" key="6">
    <source>
        <dbReference type="ARBA" id="ARBA00022695"/>
    </source>
</evidence>
<evidence type="ECO:0000313" key="18">
    <source>
        <dbReference type="Proteomes" id="UP001324634"/>
    </source>
</evidence>
<dbReference type="PROSITE" id="PS50173">
    <property type="entry name" value="UMUC"/>
    <property type="match status" value="1"/>
</dbReference>
<dbReference type="SUPFAM" id="SSF56672">
    <property type="entry name" value="DNA/RNA polymerases"/>
    <property type="match status" value="1"/>
</dbReference>
<dbReference type="FunFam" id="3.40.1170.60:FF:000001">
    <property type="entry name" value="DNA polymerase IV"/>
    <property type="match status" value="1"/>
</dbReference>
<dbReference type="GO" id="GO:0006261">
    <property type="term" value="P:DNA-templated DNA replication"/>
    <property type="evidence" value="ECO:0007669"/>
    <property type="project" value="UniProtKB-UniRule"/>
</dbReference>
<dbReference type="InterPro" id="IPR017961">
    <property type="entry name" value="DNA_pol_Y-fam_little_finger"/>
</dbReference>
<comment type="subunit">
    <text evidence="15">Monomer.</text>
</comment>
<keyword evidence="18" id="KW-1185">Reference proteome</keyword>
<feature type="active site" evidence="15">
    <location>
        <position position="104"/>
    </location>
</feature>
<dbReference type="EMBL" id="CP139487">
    <property type="protein sequence ID" value="WPU64605.1"/>
    <property type="molecule type" value="Genomic_DNA"/>
</dbReference>
<dbReference type="Pfam" id="PF21999">
    <property type="entry name" value="IMS_HHH_1"/>
    <property type="match status" value="1"/>
</dbReference>
<keyword evidence="3 15" id="KW-0515">Mutator protein</keyword>
<evidence type="ECO:0000256" key="2">
    <source>
        <dbReference type="ARBA" id="ARBA00010945"/>
    </source>
</evidence>
<dbReference type="Gene3D" id="3.30.70.270">
    <property type="match status" value="1"/>
</dbReference>
<keyword evidence="4 15" id="KW-0963">Cytoplasm</keyword>
<dbReference type="Gene3D" id="3.40.1170.60">
    <property type="match status" value="1"/>
</dbReference>
<evidence type="ECO:0000256" key="10">
    <source>
        <dbReference type="ARBA" id="ARBA00022842"/>
    </source>
</evidence>
<dbReference type="InterPro" id="IPR022880">
    <property type="entry name" value="DNApol_IV"/>
</dbReference>
<gene>
    <name evidence="15 17" type="primary">dinB</name>
    <name evidence="17" type="ORF">SOO65_18080</name>
</gene>
<proteinExistence type="inferred from homology"/>
<keyword evidence="12 15" id="KW-0238">DNA-binding</keyword>
<dbReference type="HAMAP" id="MF_01113">
    <property type="entry name" value="DNApol_IV"/>
    <property type="match status" value="1"/>
</dbReference>
<protein>
    <recommendedName>
        <fullName evidence="15">DNA polymerase IV</fullName>
        <shortName evidence="15">Pol IV</shortName>
        <ecNumber evidence="15">2.7.7.7</ecNumber>
    </recommendedName>
</protein>
<evidence type="ECO:0000256" key="14">
    <source>
        <dbReference type="ARBA" id="ARBA00049244"/>
    </source>
</evidence>
<dbReference type="InterPro" id="IPR053848">
    <property type="entry name" value="IMS_HHH_1"/>
</dbReference>